<dbReference type="InterPro" id="IPR056951">
    <property type="entry name" value="Phage_connect_2"/>
</dbReference>
<dbReference type="HOGENOM" id="CLU_172477_0_0_9"/>
<gene>
    <name evidence="1" type="ORF">HMP0721_1264</name>
</gene>
<keyword evidence="2" id="KW-1185">Reference proteome</keyword>
<protein>
    <submittedName>
        <fullName evidence="1">Putative phage DNA packaging protein</fullName>
    </submittedName>
</protein>
<dbReference type="AlphaFoldDB" id="E6MGY0"/>
<dbReference type="Proteomes" id="UP000004754">
    <property type="component" value="Unassembled WGS sequence"/>
</dbReference>
<evidence type="ECO:0000313" key="1">
    <source>
        <dbReference type="EMBL" id="EFV01870.1"/>
    </source>
</evidence>
<dbReference type="Pfam" id="PF24829">
    <property type="entry name" value="Phage_connect_2"/>
    <property type="match status" value="1"/>
</dbReference>
<dbReference type="RefSeq" id="WP_006598687.1">
    <property type="nucleotide sequence ID" value="NZ_GL622359.1"/>
</dbReference>
<dbReference type="EMBL" id="AEQN01000016">
    <property type="protein sequence ID" value="EFV01870.1"/>
    <property type="molecule type" value="Genomic_DNA"/>
</dbReference>
<comment type="caution">
    <text evidence="1">The sequence shown here is derived from an EMBL/GenBank/DDBJ whole genome shotgun (WGS) entry which is preliminary data.</text>
</comment>
<sequence>MALIDKAKVALRIKTNAFDEEITDLIEAAKLDLGLAGIEQTADTDPLIMRAVITYVRLNFGQPDDYDRLKAAYDEQKKQLSMATGYTNWEVS</sequence>
<organism evidence="1 2">
    <name type="scientific">Pseudoramibacter alactolyticus ATCC 23263</name>
    <dbReference type="NCBI Taxonomy" id="887929"/>
    <lineage>
        <taxon>Bacteria</taxon>
        <taxon>Bacillati</taxon>
        <taxon>Bacillota</taxon>
        <taxon>Clostridia</taxon>
        <taxon>Eubacteriales</taxon>
        <taxon>Eubacteriaceae</taxon>
        <taxon>Pseudoramibacter</taxon>
    </lineage>
</organism>
<dbReference type="eggNOG" id="ENOG50332RV">
    <property type="taxonomic scope" value="Bacteria"/>
</dbReference>
<proteinExistence type="predicted"/>
<accession>E6MGY0</accession>
<evidence type="ECO:0000313" key="2">
    <source>
        <dbReference type="Proteomes" id="UP000004754"/>
    </source>
</evidence>
<name>E6MGY0_9FIRM</name>
<reference evidence="1 2" key="1">
    <citation type="submission" date="2010-12" db="EMBL/GenBank/DDBJ databases">
        <authorList>
            <person name="Muzny D."/>
            <person name="Qin X."/>
            <person name="Deng J."/>
            <person name="Jiang H."/>
            <person name="Liu Y."/>
            <person name="Qu J."/>
            <person name="Song X.-Z."/>
            <person name="Zhang L."/>
            <person name="Thornton R."/>
            <person name="Coyle M."/>
            <person name="Francisco L."/>
            <person name="Jackson L."/>
            <person name="Javaid M."/>
            <person name="Korchina V."/>
            <person name="Kovar C."/>
            <person name="Mata R."/>
            <person name="Mathew T."/>
            <person name="Ngo R."/>
            <person name="Nguyen L."/>
            <person name="Nguyen N."/>
            <person name="Okwuonu G."/>
            <person name="Ongeri F."/>
            <person name="Pham C."/>
            <person name="Simmons D."/>
            <person name="Wilczek-Boney K."/>
            <person name="Hale W."/>
            <person name="Jakkamsetti A."/>
            <person name="Pham P."/>
            <person name="Ruth R."/>
            <person name="San Lucas F."/>
            <person name="Warren J."/>
            <person name="Zhang J."/>
            <person name="Zhao Z."/>
            <person name="Zhou C."/>
            <person name="Zhu D."/>
            <person name="Lee S."/>
            <person name="Bess C."/>
            <person name="Blankenburg K."/>
            <person name="Forbes L."/>
            <person name="Fu Q."/>
            <person name="Gubbala S."/>
            <person name="Hirani K."/>
            <person name="Jayaseelan J.C."/>
            <person name="Lara F."/>
            <person name="Munidasa M."/>
            <person name="Palculict T."/>
            <person name="Patil S."/>
            <person name="Pu L.-L."/>
            <person name="Saada N."/>
            <person name="Tang L."/>
            <person name="Weissenberger G."/>
            <person name="Zhu Y."/>
            <person name="Hemphill L."/>
            <person name="Shang Y."/>
            <person name="Youmans B."/>
            <person name="Ayvaz T."/>
            <person name="Ross M."/>
            <person name="Santibanez J."/>
            <person name="Aqrawi P."/>
            <person name="Gross S."/>
            <person name="Joshi V."/>
            <person name="Fowler G."/>
            <person name="Nazareth L."/>
            <person name="Reid J."/>
            <person name="Worley K."/>
            <person name="Petrosino J."/>
            <person name="Highlander S."/>
            <person name="Gibbs R."/>
        </authorList>
    </citation>
    <scope>NUCLEOTIDE SEQUENCE [LARGE SCALE GENOMIC DNA]</scope>
    <source>
        <strain evidence="1 2">ATCC 23263</strain>
    </source>
</reference>
<dbReference type="STRING" id="887929.HMP0721_1264"/>